<evidence type="ECO:0000313" key="2">
    <source>
        <dbReference type="EMBL" id="ELZ35802.1"/>
    </source>
</evidence>
<reference evidence="2 3" key="1">
    <citation type="journal article" date="2014" name="PLoS Genet.">
        <title>Phylogenetically driven sequencing of extremely halophilic archaea reveals strategies for static and dynamic osmo-response.</title>
        <authorList>
            <person name="Becker E.A."/>
            <person name="Seitzer P.M."/>
            <person name="Tritt A."/>
            <person name="Larsen D."/>
            <person name="Krusor M."/>
            <person name="Yao A.I."/>
            <person name="Wu D."/>
            <person name="Madern D."/>
            <person name="Eisen J.A."/>
            <person name="Darling A.E."/>
            <person name="Facciotti M.T."/>
        </authorList>
    </citation>
    <scope>NUCLEOTIDE SEQUENCE [LARGE SCALE GENOMIC DNA]</scope>
    <source>
        <strain evidence="2 3">DSM 14210</strain>
    </source>
</reference>
<proteinExistence type="predicted"/>
<dbReference type="EMBL" id="AOJD01000059">
    <property type="protein sequence ID" value="ELZ35802.1"/>
    <property type="molecule type" value="Genomic_DNA"/>
</dbReference>
<dbReference type="AlphaFoldDB" id="M0DM55"/>
<keyword evidence="1" id="KW-1133">Transmembrane helix</keyword>
<dbReference type="RefSeq" id="WP_006629890.1">
    <property type="nucleotide sequence ID" value="NZ_AOJD01000059.1"/>
</dbReference>
<protein>
    <submittedName>
        <fullName evidence="2">Uncharacterized protein</fullName>
    </submittedName>
</protein>
<dbReference type="PATRIC" id="fig|1227485.3.peg.2183"/>
<accession>M0DM55</accession>
<evidence type="ECO:0000256" key="1">
    <source>
        <dbReference type="SAM" id="Phobius"/>
    </source>
</evidence>
<organism evidence="2 3">
    <name type="scientific">Halorubrum tebenquichense DSM 14210</name>
    <dbReference type="NCBI Taxonomy" id="1227485"/>
    <lineage>
        <taxon>Archaea</taxon>
        <taxon>Methanobacteriati</taxon>
        <taxon>Methanobacteriota</taxon>
        <taxon>Stenosarchaea group</taxon>
        <taxon>Halobacteria</taxon>
        <taxon>Halobacteriales</taxon>
        <taxon>Haloferacaceae</taxon>
        <taxon>Halorubrum</taxon>
    </lineage>
</organism>
<gene>
    <name evidence="2" type="ORF">C472_11174</name>
</gene>
<dbReference type="Proteomes" id="UP000011523">
    <property type="component" value="Unassembled WGS sequence"/>
</dbReference>
<keyword evidence="3" id="KW-1185">Reference proteome</keyword>
<evidence type="ECO:0000313" key="3">
    <source>
        <dbReference type="Proteomes" id="UP000011523"/>
    </source>
</evidence>
<sequence length="110" mass="11319">MTDSTGRLRRVRDLLVAQPTALVERAFLLGLGLALCAVTPLASGSPPPVGTFGSVPTLVGVTLVPLAVSEFVPAERTALILALRSVFFGLLAASIAYLAAFVLFAANNAP</sequence>
<keyword evidence="1" id="KW-0812">Transmembrane</keyword>
<keyword evidence="1" id="KW-0472">Membrane</keyword>
<feature type="transmembrane region" description="Helical" evidence="1">
    <location>
        <begin position="49"/>
        <end position="69"/>
    </location>
</feature>
<name>M0DM55_9EURY</name>
<comment type="caution">
    <text evidence="2">The sequence shown here is derived from an EMBL/GenBank/DDBJ whole genome shotgun (WGS) entry which is preliminary data.</text>
</comment>
<feature type="transmembrane region" description="Helical" evidence="1">
    <location>
        <begin position="21"/>
        <end position="43"/>
    </location>
</feature>
<feature type="transmembrane region" description="Helical" evidence="1">
    <location>
        <begin position="81"/>
        <end position="106"/>
    </location>
</feature>